<dbReference type="OrthoDB" id="185319at2"/>
<evidence type="ECO:0000313" key="1">
    <source>
        <dbReference type="EMBL" id="ETZ07154.1"/>
    </source>
</evidence>
<sequence>MAKIIVSITPLALDRDSRTLKIAHSFAQWGHQSIVVEGQKSAVDFSKYGIRLISLADSFEKIPSNDVIPSKNFVVKILKAIWCQLKKMRLIFFLDYISFYNFKRRFYQQYISGIDKKIPDADIYYLHSYEYFLAIKKKIKKNQAKLVYDAHDFYTKINPDKPFLGSNLIKKFQKRIERSLIRNADLMCTVSEGVKKLYTDEYNTSPIVIRNAHCSDIDIPSKTTIKTYFGLNQSDIITVIIGNKKEGQALDQIIKAFWGCTSNNNYLVFIGGGYCTLKESLSSKYQERILFLSRLQPTEIVSVASEANFGILPYFALTNNYRYALPNGFFQMIAAQLPIIFSKDLEEINALNKIEHFGLATDFNDPTQLKKDLKNFFENFSKKDALSAKQNLTWENEENILKKEIQKLTERK</sequence>
<evidence type="ECO:0000313" key="2">
    <source>
        <dbReference type="Proteomes" id="UP000019112"/>
    </source>
</evidence>
<dbReference type="eggNOG" id="COG0438">
    <property type="taxonomic scope" value="Bacteria"/>
</dbReference>
<organism evidence="1 2">
    <name type="scientific">Holospora obtusa F1</name>
    <dbReference type="NCBI Taxonomy" id="1399147"/>
    <lineage>
        <taxon>Bacteria</taxon>
        <taxon>Pseudomonadati</taxon>
        <taxon>Pseudomonadota</taxon>
        <taxon>Alphaproteobacteria</taxon>
        <taxon>Holosporales</taxon>
        <taxon>Holosporaceae</taxon>
        <taxon>Holospora</taxon>
    </lineage>
</organism>
<keyword evidence="2" id="KW-1185">Reference proteome</keyword>
<dbReference type="Gene3D" id="3.40.50.2000">
    <property type="entry name" value="Glycogen Phosphorylase B"/>
    <property type="match status" value="2"/>
</dbReference>
<dbReference type="SUPFAM" id="SSF53756">
    <property type="entry name" value="UDP-Glycosyltransferase/glycogen phosphorylase"/>
    <property type="match status" value="1"/>
</dbReference>
<protein>
    <submittedName>
        <fullName evidence="1">Glycosyltransferase, GG-Bacteroidales peptide system</fullName>
    </submittedName>
</protein>
<accession>W6TEH3</accession>
<dbReference type="EMBL" id="AWTR02000062">
    <property type="protein sequence ID" value="ETZ07154.1"/>
    <property type="molecule type" value="Genomic_DNA"/>
</dbReference>
<dbReference type="GO" id="GO:0016740">
    <property type="term" value="F:transferase activity"/>
    <property type="evidence" value="ECO:0007669"/>
    <property type="project" value="UniProtKB-KW"/>
</dbReference>
<proteinExistence type="predicted"/>
<dbReference type="Proteomes" id="UP000019112">
    <property type="component" value="Unassembled WGS sequence"/>
</dbReference>
<dbReference type="RefSeq" id="WP_021827594.1">
    <property type="nucleotide sequence ID" value="NZ_AWTR02000062.1"/>
</dbReference>
<comment type="caution">
    <text evidence="1">The sequence shown here is derived from an EMBL/GenBank/DDBJ whole genome shotgun (WGS) entry which is preliminary data.</text>
</comment>
<gene>
    <name evidence="1" type="ORF">P618_200697</name>
</gene>
<reference evidence="1 2" key="1">
    <citation type="journal article" date="2014" name="FEMS Microbiol. Lett.">
        <title>Draft genome sequences of three Holospora species (Holospora obtusa, Holospora undulata, and Holospora elegans), endonuclear symbiotic bacteria of the ciliate Paramecium caudatum.</title>
        <authorList>
            <person name="Dohra H."/>
            <person name="Tanaka K."/>
            <person name="Suzuki T."/>
            <person name="Fujishima M."/>
            <person name="Suzuki H."/>
        </authorList>
    </citation>
    <scope>NUCLEOTIDE SEQUENCE [LARGE SCALE GENOMIC DNA]</scope>
    <source>
        <strain evidence="1 2">F1</strain>
    </source>
</reference>
<dbReference type="AlphaFoldDB" id="W6TEH3"/>
<dbReference type="STRING" id="1399147.P618_200697"/>
<name>W6TEH3_HOLOB</name>